<evidence type="ECO:0000313" key="2">
    <source>
        <dbReference type="EMBL" id="RWS18667.1"/>
    </source>
</evidence>
<dbReference type="Gene3D" id="3.40.20.10">
    <property type="entry name" value="Severin"/>
    <property type="match status" value="1"/>
</dbReference>
<dbReference type="STRING" id="299467.A0A443RTM2"/>
<evidence type="ECO:0000313" key="3">
    <source>
        <dbReference type="Proteomes" id="UP000288716"/>
    </source>
</evidence>
<keyword evidence="3" id="KW-1185">Reference proteome</keyword>
<dbReference type="AlphaFoldDB" id="A0A443RTM2"/>
<dbReference type="InterPro" id="IPR002108">
    <property type="entry name" value="ADF-H"/>
</dbReference>
<dbReference type="EMBL" id="NCKV01036240">
    <property type="protein sequence ID" value="RWS18667.1"/>
    <property type="molecule type" value="Genomic_DNA"/>
</dbReference>
<dbReference type="SUPFAM" id="SSF55753">
    <property type="entry name" value="Actin depolymerizing proteins"/>
    <property type="match status" value="1"/>
</dbReference>
<dbReference type="Pfam" id="PF00241">
    <property type="entry name" value="Cofilin_ADF"/>
    <property type="match status" value="1"/>
</dbReference>
<organism evidence="2 3">
    <name type="scientific">Leptotrombidium deliense</name>
    <dbReference type="NCBI Taxonomy" id="299467"/>
    <lineage>
        <taxon>Eukaryota</taxon>
        <taxon>Metazoa</taxon>
        <taxon>Ecdysozoa</taxon>
        <taxon>Arthropoda</taxon>
        <taxon>Chelicerata</taxon>
        <taxon>Arachnida</taxon>
        <taxon>Acari</taxon>
        <taxon>Acariformes</taxon>
        <taxon>Trombidiformes</taxon>
        <taxon>Prostigmata</taxon>
        <taxon>Anystina</taxon>
        <taxon>Parasitengona</taxon>
        <taxon>Trombiculoidea</taxon>
        <taxon>Trombiculidae</taxon>
        <taxon>Leptotrombidium</taxon>
    </lineage>
</organism>
<dbReference type="VEuPathDB" id="VectorBase:LDEU013373"/>
<feature type="non-terminal residue" evidence="2">
    <location>
        <position position="1"/>
    </location>
</feature>
<dbReference type="Proteomes" id="UP000288716">
    <property type="component" value="Unassembled WGS sequence"/>
</dbReference>
<comment type="caution">
    <text evidence="2">The sequence shown here is derived from an EMBL/GenBank/DDBJ whole genome shotgun (WGS) entry which is preliminary data.</text>
</comment>
<name>A0A443RTM2_9ACAR</name>
<sequence length="49" mass="5582">CPDNAEMKQKMLYLSSLENLKRYLVGTYKCINARDLDEASLEAVEQSLS</sequence>
<reference evidence="2 3" key="1">
    <citation type="journal article" date="2018" name="Gigascience">
        <title>Genomes of trombidid mites reveal novel predicted allergens and laterally-transferred genes associated with secondary metabolism.</title>
        <authorList>
            <person name="Dong X."/>
            <person name="Chaisiri K."/>
            <person name="Xia D."/>
            <person name="Armstrong S.D."/>
            <person name="Fang Y."/>
            <person name="Donnelly M.J."/>
            <person name="Kadowaki T."/>
            <person name="McGarry J.W."/>
            <person name="Darby A.C."/>
            <person name="Makepeace B.L."/>
        </authorList>
    </citation>
    <scope>NUCLEOTIDE SEQUENCE [LARGE SCALE GENOMIC DNA]</scope>
    <source>
        <strain evidence="2">UoL-UT</strain>
    </source>
</reference>
<dbReference type="PROSITE" id="PS51263">
    <property type="entry name" value="ADF_H"/>
    <property type="match status" value="1"/>
</dbReference>
<dbReference type="OrthoDB" id="10249245at2759"/>
<evidence type="ECO:0000259" key="1">
    <source>
        <dbReference type="PROSITE" id="PS51263"/>
    </source>
</evidence>
<dbReference type="GO" id="GO:0003779">
    <property type="term" value="F:actin binding"/>
    <property type="evidence" value="ECO:0007669"/>
    <property type="project" value="InterPro"/>
</dbReference>
<accession>A0A443RTM2</accession>
<proteinExistence type="predicted"/>
<protein>
    <submittedName>
        <fullName evidence="2">Cofilin/actin-depolymerizing factor-like protein</fullName>
    </submittedName>
</protein>
<gene>
    <name evidence="2" type="ORF">B4U80_12452</name>
</gene>
<feature type="domain" description="ADF-H" evidence="1">
    <location>
        <begin position="1"/>
        <end position="49"/>
    </location>
</feature>
<dbReference type="InterPro" id="IPR029006">
    <property type="entry name" value="ADF-H/Gelsolin-like_dom_sf"/>
</dbReference>